<name>M0LTD1_9EURY</name>
<evidence type="ECO:0000256" key="1">
    <source>
        <dbReference type="SAM" id="MobiDB-lite"/>
    </source>
</evidence>
<dbReference type="eggNOG" id="arCOG01380">
    <property type="taxonomic scope" value="Archaea"/>
</dbReference>
<protein>
    <recommendedName>
        <fullName evidence="4">Type I phosphodiesterase/nucleotide pyrophosphatase</fullName>
    </recommendedName>
</protein>
<feature type="region of interest" description="Disordered" evidence="1">
    <location>
        <begin position="226"/>
        <end position="251"/>
    </location>
</feature>
<organism evidence="2 3">
    <name type="scientific">Halococcus hamelinensis 100A6</name>
    <dbReference type="NCBI Taxonomy" id="1132509"/>
    <lineage>
        <taxon>Archaea</taxon>
        <taxon>Methanobacteriati</taxon>
        <taxon>Methanobacteriota</taxon>
        <taxon>Stenosarchaea group</taxon>
        <taxon>Halobacteria</taxon>
        <taxon>Halobacteriales</taxon>
        <taxon>Halococcaceae</taxon>
        <taxon>Halococcus</taxon>
    </lineage>
</organism>
<sequence>MPRDVRTGFGLRLQNRGVELDFKSAGYFHDQGIETVFDGRTARPVAVPNYRVPADDELDILFDRGAQLKEFLRSEKTSDGNKRSTPTASLSRLEERLAAEAAGKLGVVRSAVQREYDLVFVWLGFLDTIGHVAPVAAETDPGWQERAYRMAARWTEDVKRMLQPEDRVFCVSDHGLQDGDHTHNAFLGAPSEELLDGAESVLDVRDVLENATESHRIIAEPPVRAAYSGRSSTHARTPEDVENRLSNLGYL</sequence>
<dbReference type="SUPFAM" id="SSF53649">
    <property type="entry name" value="Alkaline phosphatase-like"/>
    <property type="match status" value="1"/>
</dbReference>
<dbReference type="InterPro" id="IPR017850">
    <property type="entry name" value="Alkaline_phosphatase_core_sf"/>
</dbReference>
<evidence type="ECO:0000313" key="3">
    <source>
        <dbReference type="Proteomes" id="UP000011566"/>
    </source>
</evidence>
<dbReference type="EMBL" id="AOMB01000040">
    <property type="protein sequence ID" value="EMA36691.1"/>
    <property type="molecule type" value="Genomic_DNA"/>
</dbReference>
<dbReference type="PATRIC" id="fig|1132509.6.peg.3232"/>
<gene>
    <name evidence="2" type="ORF">C447_13829</name>
</gene>
<reference evidence="2 3" key="1">
    <citation type="journal article" date="2014" name="PLoS Genet.">
        <title>Phylogenetically driven sequencing of extremely halophilic archaea reveals strategies for static and dynamic osmo-response.</title>
        <authorList>
            <person name="Becker E.A."/>
            <person name="Seitzer P.M."/>
            <person name="Tritt A."/>
            <person name="Larsen D."/>
            <person name="Krusor M."/>
            <person name="Yao A.I."/>
            <person name="Wu D."/>
            <person name="Madern D."/>
            <person name="Eisen J.A."/>
            <person name="Darling A.E."/>
            <person name="Facciotti M.T."/>
        </authorList>
    </citation>
    <scope>NUCLEOTIDE SEQUENCE [LARGE SCALE GENOMIC DNA]</scope>
    <source>
        <strain evidence="2 3">100A6</strain>
    </source>
</reference>
<accession>M0LTD1</accession>
<evidence type="ECO:0000313" key="2">
    <source>
        <dbReference type="EMBL" id="EMA36691.1"/>
    </source>
</evidence>
<comment type="caution">
    <text evidence="2">The sequence shown here is derived from an EMBL/GenBank/DDBJ whole genome shotgun (WGS) entry which is preliminary data.</text>
</comment>
<dbReference type="AlphaFoldDB" id="M0LTD1"/>
<proteinExistence type="predicted"/>
<keyword evidence="3" id="KW-1185">Reference proteome</keyword>
<dbReference type="Proteomes" id="UP000011566">
    <property type="component" value="Unassembled WGS sequence"/>
</dbReference>
<evidence type="ECO:0008006" key="4">
    <source>
        <dbReference type="Google" id="ProtNLM"/>
    </source>
</evidence>